<accession>A0ABN3EE71</accession>
<dbReference type="Proteomes" id="UP001500305">
    <property type="component" value="Unassembled WGS sequence"/>
</dbReference>
<reference evidence="1 2" key="1">
    <citation type="journal article" date="2019" name="Int. J. Syst. Evol. Microbiol.">
        <title>The Global Catalogue of Microorganisms (GCM) 10K type strain sequencing project: providing services to taxonomists for standard genome sequencing and annotation.</title>
        <authorList>
            <consortium name="The Broad Institute Genomics Platform"/>
            <consortium name="The Broad Institute Genome Sequencing Center for Infectious Disease"/>
            <person name="Wu L."/>
            <person name="Ma J."/>
        </authorList>
    </citation>
    <scope>NUCLEOTIDE SEQUENCE [LARGE SCALE GENOMIC DNA]</scope>
    <source>
        <strain evidence="1 2">JCM 7356</strain>
    </source>
</reference>
<organism evidence="1 2">
    <name type="scientific">Kitasatospora cystarginea</name>
    <dbReference type="NCBI Taxonomy" id="58350"/>
    <lineage>
        <taxon>Bacteria</taxon>
        <taxon>Bacillati</taxon>
        <taxon>Actinomycetota</taxon>
        <taxon>Actinomycetes</taxon>
        <taxon>Kitasatosporales</taxon>
        <taxon>Streptomycetaceae</taxon>
        <taxon>Kitasatospora</taxon>
    </lineage>
</organism>
<evidence type="ECO:0000313" key="2">
    <source>
        <dbReference type="Proteomes" id="UP001500305"/>
    </source>
</evidence>
<sequence length="56" mass="6074">MSQYDARCLGGRRAQLTARRQGWGRLKNGTRVFDAGGTLGPDGQVMPAMHERAVTA</sequence>
<gene>
    <name evidence="1" type="ORF">GCM10010430_44110</name>
</gene>
<dbReference type="EMBL" id="BAAATR010000020">
    <property type="protein sequence ID" value="GAA2255472.1"/>
    <property type="molecule type" value="Genomic_DNA"/>
</dbReference>
<proteinExistence type="predicted"/>
<keyword evidence="2" id="KW-1185">Reference proteome</keyword>
<evidence type="ECO:0000313" key="1">
    <source>
        <dbReference type="EMBL" id="GAA2255472.1"/>
    </source>
</evidence>
<protein>
    <submittedName>
        <fullName evidence="1">Uncharacterized protein</fullName>
    </submittedName>
</protein>
<dbReference type="Pfam" id="PF19462">
    <property type="entry name" value="DUF5999"/>
    <property type="match status" value="1"/>
</dbReference>
<comment type="caution">
    <text evidence="1">The sequence shown here is derived from an EMBL/GenBank/DDBJ whole genome shotgun (WGS) entry which is preliminary data.</text>
</comment>
<name>A0ABN3EE71_9ACTN</name>
<dbReference type="InterPro" id="IPR046041">
    <property type="entry name" value="DUF5999"/>
</dbReference>